<sequence>MENLLVLVVSDGPSSKCSGYKHFQFTKEMQEHIVLVHNDIREKVASGEENQGLLGGQPSASNMQKLEWDEELATIAQRWTDQCVQFNENQHDIYKDTRRFEVGQNIITATTKSTSPPDIVLLVMNWYKQVQYVFPSDIDKFTTVYRGGHMLGQYSQMVWAKSHYVGCGMARYKKLTVENKDTDFYLYRLVCNYGPTGNVYGEQMYLRGRPCSRCAQKQCDEKWTSLCDRRSSFNILNRYNILMDFPSEYEVQGEPEQENTYYFNPDETQLFKQKTGHLLEDLVINNINEEQLNITEKMNDFYHVISPNKPQVHNVVKDIEDELQFNIPTEGFTVKTTTSKFNFVRYK</sequence>
<evidence type="ECO:0000256" key="2">
    <source>
        <dbReference type="ARBA" id="ARBA00022525"/>
    </source>
</evidence>
<protein>
    <recommendedName>
        <fullName evidence="3">SCP domain-containing protein</fullName>
    </recommendedName>
</protein>
<dbReference type="AlphaFoldDB" id="A0A9P0B0U3"/>
<evidence type="ECO:0000259" key="3">
    <source>
        <dbReference type="SMART" id="SM00198"/>
    </source>
</evidence>
<accession>A0A9P0B0U3</accession>
<proteinExistence type="predicted"/>
<evidence type="ECO:0000256" key="1">
    <source>
        <dbReference type="ARBA" id="ARBA00004613"/>
    </source>
</evidence>
<dbReference type="Pfam" id="PF00188">
    <property type="entry name" value="CAP"/>
    <property type="match status" value="1"/>
</dbReference>
<evidence type="ECO:0000313" key="5">
    <source>
        <dbReference type="Proteomes" id="UP001154078"/>
    </source>
</evidence>
<dbReference type="EMBL" id="OV121134">
    <property type="protein sequence ID" value="CAH0552715.1"/>
    <property type="molecule type" value="Genomic_DNA"/>
</dbReference>
<evidence type="ECO:0000313" key="4">
    <source>
        <dbReference type="EMBL" id="CAH0552715.1"/>
    </source>
</evidence>
<dbReference type="PRINTS" id="PR00837">
    <property type="entry name" value="V5TPXLIKE"/>
</dbReference>
<organism evidence="4 5">
    <name type="scientific">Brassicogethes aeneus</name>
    <name type="common">Rape pollen beetle</name>
    <name type="synonym">Meligethes aeneus</name>
    <dbReference type="NCBI Taxonomy" id="1431903"/>
    <lineage>
        <taxon>Eukaryota</taxon>
        <taxon>Metazoa</taxon>
        <taxon>Ecdysozoa</taxon>
        <taxon>Arthropoda</taxon>
        <taxon>Hexapoda</taxon>
        <taxon>Insecta</taxon>
        <taxon>Pterygota</taxon>
        <taxon>Neoptera</taxon>
        <taxon>Endopterygota</taxon>
        <taxon>Coleoptera</taxon>
        <taxon>Polyphaga</taxon>
        <taxon>Cucujiformia</taxon>
        <taxon>Nitidulidae</taxon>
        <taxon>Meligethinae</taxon>
        <taxon>Brassicogethes</taxon>
    </lineage>
</organism>
<dbReference type="OrthoDB" id="43654at2759"/>
<comment type="subcellular location">
    <subcellularLocation>
        <location evidence="1">Secreted</location>
    </subcellularLocation>
</comment>
<dbReference type="InterPro" id="IPR014044">
    <property type="entry name" value="CAP_dom"/>
</dbReference>
<name>A0A9P0B0U3_BRAAE</name>
<dbReference type="InterPro" id="IPR035940">
    <property type="entry name" value="CAP_sf"/>
</dbReference>
<dbReference type="Proteomes" id="UP001154078">
    <property type="component" value="Chromosome 3"/>
</dbReference>
<gene>
    <name evidence="4" type="ORF">MELIAE_LOCUS4878</name>
</gene>
<reference evidence="4" key="1">
    <citation type="submission" date="2021-12" db="EMBL/GenBank/DDBJ databases">
        <authorList>
            <person name="King R."/>
        </authorList>
    </citation>
    <scope>NUCLEOTIDE SEQUENCE</scope>
</reference>
<dbReference type="SUPFAM" id="SSF55797">
    <property type="entry name" value="PR-1-like"/>
    <property type="match status" value="1"/>
</dbReference>
<keyword evidence="5" id="KW-1185">Reference proteome</keyword>
<dbReference type="InterPro" id="IPR001283">
    <property type="entry name" value="CRISP-related"/>
</dbReference>
<dbReference type="Gene3D" id="3.40.33.10">
    <property type="entry name" value="CAP"/>
    <property type="match status" value="1"/>
</dbReference>
<dbReference type="InterPro" id="IPR002413">
    <property type="entry name" value="V5_allergen-like"/>
</dbReference>
<dbReference type="PANTHER" id="PTHR10334">
    <property type="entry name" value="CYSTEINE-RICH SECRETORY PROTEIN-RELATED"/>
    <property type="match status" value="1"/>
</dbReference>
<dbReference type="PRINTS" id="PR00838">
    <property type="entry name" value="V5ALLERGEN"/>
</dbReference>
<dbReference type="SMART" id="SM00198">
    <property type="entry name" value="SCP"/>
    <property type="match status" value="1"/>
</dbReference>
<keyword evidence="2" id="KW-0964">Secreted</keyword>
<dbReference type="GO" id="GO:0005576">
    <property type="term" value="C:extracellular region"/>
    <property type="evidence" value="ECO:0007669"/>
    <property type="project" value="UniProtKB-SubCell"/>
</dbReference>
<dbReference type="CDD" id="cd05380">
    <property type="entry name" value="CAP_euk"/>
    <property type="match status" value="1"/>
</dbReference>
<feature type="domain" description="SCP" evidence="3">
    <location>
        <begin position="28"/>
        <end position="201"/>
    </location>
</feature>